<dbReference type="Proteomes" id="UP000188342">
    <property type="component" value="Unassembled WGS sequence"/>
</dbReference>
<accession>A0A1R4JY24</accession>
<sequence length="116" mass="11975">MEGSDGNLVKTLMLCHLAGGQDRWLNSLTAWYAAGGGSDTTTEGTKPAGSYDCTWDCTDTSGKRVEAGTYNSCVEAAVEHGNEVVVAGKQTLGSAAIDADLGISGELSTVHVKYTA</sequence>
<reference evidence="1 2" key="1">
    <citation type="submission" date="2017-02" db="EMBL/GenBank/DDBJ databases">
        <authorList>
            <person name="Peterson S.W."/>
        </authorList>
    </citation>
    <scope>NUCLEOTIDE SEQUENCE [LARGE SCALE GENOMIC DNA]</scope>
    <source>
        <strain evidence="1 2">LSP_Lj1</strain>
    </source>
</reference>
<dbReference type="Pfam" id="PF10029">
    <property type="entry name" value="DUF2271"/>
    <property type="match status" value="1"/>
</dbReference>
<dbReference type="RefSeq" id="WP_094765036.1">
    <property type="nucleotide sequence ID" value="NZ_FUKQ01000036.1"/>
</dbReference>
<dbReference type="STRING" id="1255658.FM114_10130"/>
<gene>
    <name evidence="1" type="ORF">FM114_10130</name>
</gene>
<dbReference type="OrthoDB" id="195316at2"/>
<name>A0A1R4JY24_9ACTN</name>
<dbReference type="InterPro" id="IPR014469">
    <property type="entry name" value="DUF2271"/>
</dbReference>
<dbReference type="Gene3D" id="2.60.40.4070">
    <property type="match status" value="1"/>
</dbReference>
<evidence type="ECO:0000313" key="2">
    <source>
        <dbReference type="Proteomes" id="UP000188342"/>
    </source>
</evidence>
<dbReference type="EMBL" id="FUKQ01000036">
    <property type="protein sequence ID" value="SJN36735.1"/>
    <property type="molecule type" value="Genomic_DNA"/>
</dbReference>
<proteinExistence type="predicted"/>
<protein>
    <submittedName>
        <fullName evidence="1">Hypothetical conserved protein</fullName>
    </submittedName>
</protein>
<dbReference type="AlphaFoldDB" id="A0A1R4JY24"/>
<keyword evidence="2" id="KW-1185">Reference proteome</keyword>
<organism evidence="1 2">
    <name type="scientific">Luteococcus japonicus LSP_Lj1</name>
    <dbReference type="NCBI Taxonomy" id="1255658"/>
    <lineage>
        <taxon>Bacteria</taxon>
        <taxon>Bacillati</taxon>
        <taxon>Actinomycetota</taxon>
        <taxon>Actinomycetes</taxon>
        <taxon>Propionibacteriales</taxon>
        <taxon>Propionibacteriaceae</taxon>
        <taxon>Luteococcus</taxon>
    </lineage>
</organism>
<evidence type="ECO:0000313" key="1">
    <source>
        <dbReference type="EMBL" id="SJN36735.1"/>
    </source>
</evidence>